<proteinExistence type="predicted"/>
<evidence type="ECO:0000313" key="1">
    <source>
        <dbReference type="EMBL" id="MBY76843.1"/>
    </source>
</evidence>
<gene>
    <name evidence="1" type="primary">PO12_4</name>
    <name evidence="1" type="ORF">g.96749</name>
</gene>
<dbReference type="AlphaFoldDB" id="A0A2S2QGM4"/>
<accession>A0A2S2QGM4</accession>
<sequence>MYDDLLDTEINSSIDVQTTARLVAFTDNVAVVTIGNTTEKLEEVTNEALHTVAKWMERNDLKLAAHKTEAVVLTEKRGYAEPLFILNGTKIISKVKLRYLGVDLSKKLGF</sequence>
<protein>
    <submittedName>
        <fullName evidence="1">Retrovirus-related Pol polyprotein from type-1 retrotransposable element R1 2</fullName>
    </submittedName>
</protein>
<dbReference type="EMBL" id="GGMS01007640">
    <property type="protein sequence ID" value="MBY76843.1"/>
    <property type="molecule type" value="Transcribed_RNA"/>
</dbReference>
<reference evidence="1" key="1">
    <citation type="submission" date="2018-04" db="EMBL/GenBank/DDBJ databases">
        <title>Transcriptome assembly of Sipha flava.</title>
        <authorList>
            <person name="Scully E.D."/>
            <person name="Geib S.M."/>
            <person name="Palmer N.A."/>
            <person name="Koch K."/>
            <person name="Bradshaw J."/>
            <person name="Heng-Moss T."/>
            <person name="Sarath G."/>
        </authorList>
    </citation>
    <scope>NUCLEOTIDE SEQUENCE</scope>
</reference>
<name>A0A2S2QGM4_9HEMI</name>
<organism evidence="1">
    <name type="scientific">Sipha flava</name>
    <name type="common">yellow sugarcane aphid</name>
    <dbReference type="NCBI Taxonomy" id="143950"/>
    <lineage>
        <taxon>Eukaryota</taxon>
        <taxon>Metazoa</taxon>
        <taxon>Ecdysozoa</taxon>
        <taxon>Arthropoda</taxon>
        <taxon>Hexapoda</taxon>
        <taxon>Insecta</taxon>
        <taxon>Pterygota</taxon>
        <taxon>Neoptera</taxon>
        <taxon>Paraneoptera</taxon>
        <taxon>Hemiptera</taxon>
        <taxon>Sternorrhyncha</taxon>
        <taxon>Aphidomorpha</taxon>
        <taxon>Aphidoidea</taxon>
        <taxon>Aphididae</taxon>
        <taxon>Sipha</taxon>
    </lineage>
</organism>